<organism evidence="2 3">
    <name type="scientific">Desulfurobacterium thermolithotrophum (strain DSM 11699 / BSA)</name>
    <dbReference type="NCBI Taxonomy" id="868864"/>
    <lineage>
        <taxon>Bacteria</taxon>
        <taxon>Pseudomonadati</taxon>
        <taxon>Aquificota</taxon>
        <taxon>Aquificia</taxon>
        <taxon>Desulfurobacteriales</taxon>
        <taxon>Desulfurobacteriaceae</taxon>
        <taxon>Desulfurobacterium</taxon>
    </lineage>
</organism>
<dbReference type="AlphaFoldDB" id="F0S1V2"/>
<dbReference type="RefSeq" id="WP_013637916.1">
    <property type="nucleotide sequence ID" value="NC_015185.1"/>
</dbReference>
<evidence type="ECO:0000313" key="2">
    <source>
        <dbReference type="EMBL" id="ADY72957.1"/>
    </source>
</evidence>
<keyword evidence="1" id="KW-1133">Transmembrane helix</keyword>
<evidence type="ECO:0008006" key="4">
    <source>
        <dbReference type="Google" id="ProtNLM"/>
    </source>
</evidence>
<gene>
    <name evidence="2" type="ordered locus">Dester_0301</name>
</gene>
<dbReference type="eggNOG" id="ENOG502ZMMU">
    <property type="taxonomic scope" value="Bacteria"/>
</dbReference>
<dbReference type="KEGG" id="dte:Dester_0301"/>
<accession>F0S1V2</accession>
<protein>
    <recommendedName>
        <fullName evidence="4">Lipoprotein</fullName>
    </recommendedName>
</protein>
<feature type="transmembrane region" description="Helical" evidence="1">
    <location>
        <begin position="6"/>
        <end position="28"/>
    </location>
</feature>
<keyword evidence="3" id="KW-1185">Reference proteome</keyword>
<reference evidence="2 3" key="1">
    <citation type="journal article" date="2011" name="Stand. Genomic Sci.">
        <title>Complete genome sequence of the thermophilic sulfur-reducer Desulfurobacterium thermolithotrophum type strain (BSA(T)) from a deep-sea hydrothermal vent.</title>
        <authorList>
            <person name="Goker M."/>
            <person name="Daligault H."/>
            <person name="Mwirichia R."/>
            <person name="Lapidus A."/>
            <person name="Lucas S."/>
            <person name="Deshpande S."/>
            <person name="Pagani I."/>
            <person name="Tapia R."/>
            <person name="Cheng J.F."/>
            <person name="Goodwin L."/>
            <person name="Pitluck S."/>
            <person name="Liolios K."/>
            <person name="Ivanova N."/>
            <person name="Mavromatis K."/>
            <person name="Mikhailova N."/>
            <person name="Pati A."/>
            <person name="Chen A."/>
            <person name="Palaniappan K."/>
            <person name="Han C."/>
            <person name="Land M."/>
            <person name="Hauser L."/>
            <person name="Pan C."/>
            <person name="Brambilla E.M."/>
            <person name="Rohde M."/>
            <person name="Spring S."/>
            <person name="Sikorski J."/>
            <person name="Wirth R."/>
            <person name="Detter J.C."/>
            <person name="Woyke T."/>
            <person name="Bristow J."/>
            <person name="Eisen J.A."/>
            <person name="Markowitz V."/>
            <person name="Hugenholtz P."/>
            <person name="Kyrpides N.C."/>
            <person name="Klenk H.P."/>
        </authorList>
    </citation>
    <scope>NUCLEOTIDE SEQUENCE [LARGE SCALE GENOMIC DNA]</scope>
    <source>
        <strain evidence="3">DSM 11699 / BSA</strain>
    </source>
</reference>
<reference evidence="3" key="2">
    <citation type="submission" date="2011-02" db="EMBL/GenBank/DDBJ databases">
        <title>The complete genome of Desulfurobacterium thermolithotrophum DSM 11699.</title>
        <authorList>
            <consortium name="US DOE Joint Genome Institute (JGI-PGF)"/>
            <person name="Lucas S."/>
            <person name="Copeland A."/>
            <person name="Lapidus A."/>
            <person name="Bruce D."/>
            <person name="Goodwin L."/>
            <person name="Pitluck S."/>
            <person name="Kyrpides N."/>
            <person name="Mavromatis K."/>
            <person name="Pagani I."/>
            <person name="Ivanova N."/>
            <person name="Mikhailova N."/>
            <person name="Daligault H."/>
            <person name="Detter J.C."/>
            <person name="Tapia R."/>
            <person name="Han C."/>
            <person name="Land M."/>
            <person name="Hauser L."/>
            <person name="Markowitz V."/>
            <person name="Cheng J.-F."/>
            <person name="Hugenholtz P."/>
            <person name="Woyke T."/>
            <person name="Wu D."/>
            <person name="Spring S."/>
            <person name="Brambilla E."/>
            <person name="Klenk H.-P."/>
            <person name="Eisen J.A."/>
        </authorList>
    </citation>
    <scope>NUCLEOTIDE SEQUENCE [LARGE SCALE GENOMIC DNA]</scope>
    <source>
        <strain evidence="3">DSM 11699 / BSA</strain>
    </source>
</reference>
<evidence type="ECO:0000256" key="1">
    <source>
        <dbReference type="SAM" id="Phobius"/>
    </source>
</evidence>
<evidence type="ECO:0000313" key="3">
    <source>
        <dbReference type="Proteomes" id="UP000007102"/>
    </source>
</evidence>
<dbReference type="HOGENOM" id="CLU_209638_0_0_0"/>
<dbReference type="InParanoid" id="F0S1V2"/>
<proteinExistence type="predicted"/>
<sequence>MGEKALIIRLIAICTVLLFSSGCVPLLIAGGAGAAAGYYAGKHYDVEIESPVKVKRKDEE</sequence>
<keyword evidence="1" id="KW-0812">Transmembrane</keyword>
<name>F0S1V2_DESTD</name>
<dbReference type="Proteomes" id="UP000007102">
    <property type="component" value="Chromosome"/>
</dbReference>
<keyword evidence="1" id="KW-0472">Membrane</keyword>
<dbReference type="PROSITE" id="PS51257">
    <property type="entry name" value="PROKAR_LIPOPROTEIN"/>
    <property type="match status" value="1"/>
</dbReference>
<dbReference type="EMBL" id="CP002543">
    <property type="protein sequence ID" value="ADY72957.1"/>
    <property type="molecule type" value="Genomic_DNA"/>
</dbReference>